<dbReference type="EMBL" id="JYDT01000002">
    <property type="protein sequence ID" value="KRY93517.1"/>
    <property type="molecule type" value="Genomic_DNA"/>
</dbReference>
<gene>
    <name evidence="1" type="ORF">T4D_14131</name>
</gene>
<evidence type="ECO:0000313" key="1">
    <source>
        <dbReference type="EMBL" id="KRY93517.1"/>
    </source>
</evidence>
<dbReference type="AlphaFoldDB" id="A0A0V1G5P5"/>
<organism evidence="1 2">
    <name type="scientific">Trichinella pseudospiralis</name>
    <name type="common">Parasitic roundworm</name>
    <dbReference type="NCBI Taxonomy" id="6337"/>
    <lineage>
        <taxon>Eukaryota</taxon>
        <taxon>Metazoa</taxon>
        <taxon>Ecdysozoa</taxon>
        <taxon>Nematoda</taxon>
        <taxon>Enoplea</taxon>
        <taxon>Dorylaimia</taxon>
        <taxon>Trichinellida</taxon>
        <taxon>Trichinellidae</taxon>
        <taxon>Trichinella</taxon>
    </lineage>
</organism>
<accession>A0A0V1G5P5</accession>
<dbReference type="Proteomes" id="UP000054995">
    <property type="component" value="Unassembled WGS sequence"/>
</dbReference>
<reference evidence="1 2" key="1">
    <citation type="submission" date="2015-01" db="EMBL/GenBank/DDBJ databases">
        <title>Evolution of Trichinella species and genotypes.</title>
        <authorList>
            <person name="Korhonen P.K."/>
            <person name="Edoardo P."/>
            <person name="Giuseppe L.R."/>
            <person name="Gasser R.B."/>
        </authorList>
    </citation>
    <scope>NUCLEOTIDE SEQUENCE [LARGE SCALE GENOMIC DNA]</scope>
    <source>
        <strain evidence="1">ISS470</strain>
    </source>
</reference>
<keyword evidence="2" id="KW-1185">Reference proteome</keyword>
<comment type="caution">
    <text evidence="1">The sequence shown here is derived from an EMBL/GenBank/DDBJ whole genome shotgun (WGS) entry which is preliminary data.</text>
</comment>
<sequence length="69" mass="8081">MYPYFCILLTIFVCYLNFSKALFCAFIIDKIDGNFSFVNKCFVCDMSSYDDIDKMAKFLLDFPNASLER</sequence>
<protein>
    <submittedName>
        <fullName evidence="1">Uncharacterized protein</fullName>
    </submittedName>
</protein>
<evidence type="ECO:0000313" key="2">
    <source>
        <dbReference type="Proteomes" id="UP000054995"/>
    </source>
</evidence>
<proteinExistence type="predicted"/>
<name>A0A0V1G5P5_TRIPS</name>